<accession>A0A8T1PHP3</accession>
<evidence type="ECO:0000313" key="6">
    <source>
        <dbReference type="Proteomes" id="UP000811609"/>
    </source>
</evidence>
<dbReference type="EMBL" id="CM031817">
    <property type="protein sequence ID" value="KAG6641254.1"/>
    <property type="molecule type" value="Genomic_DNA"/>
</dbReference>
<keyword evidence="1 3" id="KW-0732">Signal</keyword>
<protein>
    <submittedName>
        <fullName evidence="4">Uncharacterized protein</fullName>
    </submittedName>
</protein>
<dbReference type="PANTHER" id="PTHR33470:SF22">
    <property type="entry name" value="POLLEN OLE E 1 ALLERGEN AND EXTENSIN FAMILY PROTEIN"/>
    <property type="match status" value="1"/>
</dbReference>
<dbReference type="GO" id="GO:0071944">
    <property type="term" value="C:cell periphery"/>
    <property type="evidence" value="ECO:0007669"/>
    <property type="project" value="TreeGrafter"/>
</dbReference>
<dbReference type="EMBL" id="CM031833">
    <property type="protein sequence ID" value="KAG6694674.1"/>
    <property type="molecule type" value="Genomic_DNA"/>
</dbReference>
<feature type="compositionally biased region" description="Basic residues" evidence="2">
    <location>
        <begin position="76"/>
        <end position="85"/>
    </location>
</feature>
<dbReference type="AlphaFoldDB" id="A0A8T1PHP3"/>
<evidence type="ECO:0000256" key="2">
    <source>
        <dbReference type="SAM" id="MobiDB-lite"/>
    </source>
</evidence>
<feature type="region of interest" description="Disordered" evidence="2">
    <location>
        <begin position="30"/>
        <end position="165"/>
    </location>
</feature>
<feature type="compositionally biased region" description="Pro residues" evidence="2">
    <location>
        <begin position="142"/>
        <end position="165"/>
    </location>
</feature>
<evidence type="ECO:0000256" key="3">
    <source>
        <dbReference type="SAM" id="SignalP"/>
    </source>
</evidence>
<reference evidence="5" key="2">
    <citation type="submission" date="2021-01" db="EMBL/GenBank/DDBJ databases">
        <authorList>
            <person name="Lovell J.T."/>
            <person name="Bentley N."/>
            <person name="Bhattarai G."/>
            <person name="Jenkins J.W."/>
            <person name="Sreedasyam A."/>
            <person name="Alarcon Y."/>
            <person name="Bock C."/>
            <person name="Boston L."/>
            <person name="Carlson J."/>
            <person name="Cervantes K."/>
            <person name="Clermont K."/>
            <person name="Krom N."/>
            <person name="Kubenka K."/>
            <person name="Mamidi S."/>
            <person name="Mattison C."/>
            <person name="Monteros M."/>
            <person name="Pisani C."/>
            <person name="Plott C."/>
            <person name="Rajasekar S."/>
            <person name="Rhein H.S."/>
            <person name="Rohla C."/>
            <person name="Song M."/>
            <person name="Hilaire R.S."/>
            <person name="Shu S."/>
            <person name="Wells L."/>
            <person name="Wang X."/>
            <person name="Webber J."/>
            <person name="Heerema R.J."/>
            <person name="Klein P."/>
            <person name="Conner P."/>
            <person name="Grauke L."/>
            <person name="Grimwood J."/>
            <person name="Schmutz J."/>
            <person name="Randall J.J."/>
        </authorList>
    </citation>
    <scope>NUCLEOTIDE SEQUENCE</scope>
    <source>
        <tissue evidence="5">Leaf</tissue>
    </source>
</reference>
<proteinExistence type="predicted"/>
<dbReference type="Proteomes" id="UP000811609">
    <property type="component" value="Chromosome 9"/>
</dbReference>
<dbReference type="Pfam" id="PF01190">
    <property type="entry name" value="Pollen_Ole_e_1"/>
    <property type="match status" value="1"/>
</dbReference>
<dbReference type="PROSITE" id="PS51257">
    <property type="entry name" value="PROKAR_LIPOPROTEIN"/>
    <property type="match status" value="1"/>
</dbReference>
<evidence type="ECO:0000256" key="1">
    <source>
        <dbReference type="ARBA" id="ARBA00022729"/>
    </source>
</evidence>
<feature type="signal peptide" evidence="3">
    <location>
        <begin position="1"/>
        <end position="25"/>
    </location>
</feature>
<dbReference type="Proteomes" id="UP000811246">
    <property type="component" value="Chromosome 9"/>
</dbReference>
<organism evidence="4 6">
    <name type="scientific">Carya illinoinensis</name>
    <name type="common">Pecan</name>
    <dbReference type="NCBI Taxonomy" id="32201"/>
    <lineage>
        <taxon>Eukaryota</taxon>
        <taxon>Viridiplantae</taxon>
        <taxon>Streptophyta</taxon>
        <taxon>Embryophyta</taxon>
        <taxon>Tracheophyta</taxon>
        <taxon>Spermatophyta</taxon>
        <taxon>Magnoliopsida</taxon>
        <taxon>eudicotyledons</taxon>
        <taxon>Gunneridae</taxon>
        <taxon>Pentapetalae</taxon>
        <taxon>rosids</taxon>
        <taxon>fabids</taxon>
        <taxon>Fagales</taxon>
        <taxon>Juglandaceae</taxon>
        <taxon>Carya</taxon>
    </lineage>
</organism>
<evidence type="ECO:0000313" key="4">
    <source>
        <dbReference type="EMBL" id="KAG6641254.1"/>
    </source>
</evidence>
<sequence length="302" mass="32665">MGFALKRFVLLQLTVLMVSCYPVFGEEHAALPPSPPPAETPSHHHHHHAPPPSHPPVKPPSHPPVKPPSHPPAHPPTHHHHHHGHPPSQAPAQPPNHHHHHHGHPPSHSPVHPPPSLPPPHLPPSHPPVHPPSHPPHHHSPSLPPLHPPVHPPAHPPMPAHPPAHPPVFHPPRSFVAVQGVVYCKSCKYAGADTLLGASPVLGAIVKLQCNNTKYGLIQKAKTDKNGYFYLTAPKSITSYGAHKCKVFLVSSPVAACSKPSNLHYGLNGALLKPEKPFVSDQKLPFILYSVGPFAFEPKCPH</sequence>
<dbReference type="PANTHER" id="PTHR33470">
    <property type="entry name" value="OS01G0164075 PROTEIN"/>
    <property type="match status" value="1"/>
</dbReference>
<feature type="compositionally biased region" description="Basic residues" evidence="2">
    <location>
        <begin position="96"/>
        <end position="105"/>
    </location>
</feature>
<name>A0A8T1PHP3_CARIL</name>
<feature type="compositionally biased region" description="Pro residues" evidence="2">
    <location>
        <begin position="50"/>
        <end position="75"/>
    </location>
</feature>
<keyword evidence="6" id="KW-1185">Reference proteome</keyword>
<gene>
    <name evidence="4" type="ORF">CIPAW_09G060900</name>
    <name evidence="5" type="ORF">I3842_09G060700</name>
</gene>
<comment type="caution">
    <text evidence="4">The sequence shown here is derived from an EMBL/GenBank/DDBJ whole genome shotgun (WGS) entry which is preliminary data.</text>
</comment>
<evidence type="ECO:0000313" key="5">
    <source>
        <dbReference type="EMBL" id="KAG6694674.1"/>
    </source>
</evidence>
<feature type="compositionally biased region" description="Pro residues" evidence="2">
    <location>
        <begin position="107"/>
        <end position="134"/>
    </location>
</feature>
<reference evidence="4" key="1">
    <citation type="submission" date="2020-12" db="EMBL/GenBank/DDBJ databases">
        <title>WGS assembly of Carya illinoinensis cv. Pawnee.</title>
        <authorList>
            <person name="Platts A."/>
            <person name="Shu S."/>
            <person name="Wright S."/>
            <person name="Barry K."/>
            <person name="Edger P."/>
            <person name="Pires J.C."/>
            <person name="Schmutz J."/>
        </authorList>
    </citation>
    <scope>NUCLEOTIDE SEQUENCE</scope>
    <source>
        <tissue evidence="4">Leaf</tissue>
    </source>
</reference>
<feature type="chain" id="PRO_5035918339" evidence="3">
    <location>
        <begin position="26"/>
        <end position="302"/>
    </location>
</feature>